<reference evidence="2" key="1">
    <citation type="journal article" date="2019" name="Int. J. Syst. Evol. Microbiol.">
        <title>The Global Catalogue of Microorganisms (GCM) 10K type strain sequencing project: providing services to taxonomists for standard genome sequencing and annotation.</title>
        <authorList>
            <consortium name="The Broad Institute Genomics Platform"/>
            <consortium name="The Broad Institute Genome Sequencing Center for Infectious Disease"/>
            <person name="Wu L."/>
            <person name="Ma J."/>
        </authorList>
    </citation>
    <scope>NUCLEOTIDE SEQUENCE [LARGE SCALE GENOMIC DNA]</scope>
    <source>
        <strain evidence="2">JCM 17110</strain>
    </source>
</reference>
<gene>
    <name evidence="1" type="ORF">GCM10022394_04040</name>
</gene>
<protein>
    <submittedName>
        <fullName evidence="1">Elongation factor P hydroxylase</fullName>
    </submittedName>
</protein>
<keyword evidence="1" id="KW-0648">Protein biosynthesis</keyword>
<evidence type="ECO:0000313" key="2">
    <source>
        <dbReference type="Proteomes" id="UP001500795"/>
    </source>
</evidence>
<dbReference type="GO" id="GO:0003746">
    <property type="term" value="F:translation elongation factor activity"/>
    <property type="evidence" value="ECO:0007669"/>
    <property type="project" value="UniProtKB-KW"/>
</dbReference>
<dbReference type="InterPro" id="IPR007411">
    <property type="entry name" value="EpmC"/>
</dbReference>
<proteinExistence type="predicted"/>
<keyword evidence="2" id="KW-1185">Reference proteome</keyword>
<dbReference type="Pfam" id="PF04315">
    <property type="entry name" value="EpmC"/>
    <property type="match status" value="1"/>
</dbReference>
<name>A0ABP6V671_9GAMM</name>
<accession>A0ABP6V671</accession>
<evidence type="ECO:0000313" key="1">
    <source>
        <dbReference type="EMBL" id="GAA3528074.1"/>
    </source>
</evidence>
<sequence length="176" mass="20323">MSFCYRDLISLFHQTFFDTYNTRLELGDDEPIYLPADERGGHHRVVFAHGYFASALHEIAHWLLAGEARRTQVDYGYWYHPDGRDAQAQQQFEAVEIKPQAIEWALSLSCGFPFNVSCDNLNGTVEPDRLAFQARVREQALAYLDQSFPPRAEAFMAALRQHYGRPVLTPDNFDYQ</sequence>
<dbReference type="Proteomes" id="UP001500795">
    <property type="component" value="Unassembled WGS sequence"/>
</dbReference>
<dbReference type="EMBL" id="BAABCX010000001">
    <property type="protein sequence ID" value="GAA3528074.1"/>
    <property type="molecule type" value="Genomic_DNA"/>
</dbReference>
<dbReference type="RefSeq" id="WP_344954221.1">
    <property type="nucleotide sequence ID" value="NZ_BAABCX010000001.1"/>
</dbReference>
<organism evidence="1 2">
    <name type="scientific">Zobellella aerophila</name>
    <dbReference type="NCBI Taxonomy" id="870480"/>
    <lineage>
        <taxon>Bacteria</taxon>
        <taxon>Pseudomonadati</taxon>
        <taxon>Pseudomonadota</taxon>
        <taxon>Gammaproteobacteria</taxon>
        <taxon>Aeromonadales</taxon>
        <taxon>Aeromonadaceae</taxon>
        <taxon>Zobellella</taxon>
    </lineage>
</organism>
<comment type="caution">
    <text evidence="1">The sequence shown here is derived from an EMBL/GenBank/DDBJ whole genome shotgun (WGS) entry which is preliminary data.</text>
</comment>
<keyword evidence="1" id="KW-0251">Elongation factor</keyword>